<feature type="compositionally biased region" description="Polar residues" evidence="1">
    <location>
        <begin position="392"/>
        <end position="423"/>
    </location>
</feature>
<keyword evidence="4" id="KW-1185">Reference proteome</keyword>
<feature type="non-terminal residue" evidence="5">
    <location>
        <position position="1"/>
    </location>
</feature>
<keyword evidence="2" id="KW-0472">Membrane</keyword>
<accession>A0ABM1LD19</accession>
<gene>
    <name evidence="5" type="primary">LOC107124868</name>
</gene>
<evidence type="ECO:0000256" key="1">
    <source>
        <dbReference type="SAM" id="MobiDB-lite"/>
    </source>
</evidence>
<dbReference type="Gene3D" id="2.10.50.10">
    <property type="entry name" value="Tumor Necrosis Factor Receptor, subunit A, domain 2"/>
    <property type="match status" value="1"/>
</dbReference>
<feature type="compositionally biased region" description="Basic and acidic residues" evidence="1">
    <location>
        <begin position="582"/>
        <end position="595"/>
    </location>
</feature>
<protein>
    <submittedName>
        <fullName evidence="5">Tumor necrosis factor receptor superfamily member 11A-like</fullName>
    </submittedName>
</protein>
<dbReference type="SUPFAM" id="SSF57586">
    <property type="entry name" value="TNF receptor-like"/>
    <property type="match status" value="1"/>
</dbReference>
<name>A0ABM1LD19_GEKJA</name>
<evidence type="ECO:0000313" key="4">
    <source>
        <dbReference type="Proteomes" id="UP000694871"/>
    </source>
</evidence>
<proteinExistence type="predicted"/>
<organism evidence="4 5">
    <name type="scientific">Gekko japonicus</name>
    <name type="common">Schlegel's Japanese gecko</name>
    <dbReference type="NCBI Taxonomy" id="146911"/>
    <lineage>
        <taxon>Eukaryota</taxon>
        <taxon>Metazoa</taxon>
        <taxon>Chordata</taxon>
        <taxon>Craniata</taxon>
        <taxon>Vertebrata</taxon>
        <taxon>Euteleostomi</taxon>
        <taxon>Lepidosauria</taxon>
        <taxon>Squamata</taxon>
        <taxon>Bifurcata</taxon>
        <taxon>Gekkota</taxon>
        <taxon>Gekkonidae</taxon>
        <taxon>Gekkoninae</taxon>
        <taxon>Gekko</taxon>
    </lineage>
</organism>
<dbReference type="InterPro" id="IPR053075">
    <property type="entry name" value="TNFRSF11A"/>
</dbReference>
<dbReference type="SMART" id="SM00208">
    <property type="entry name" value="TNFR"/>
    <property type="match status" value="3"/>
</dbReference>
<feature type="region of interest" description="Disordered" evidence="1">
    <location>
        <begin position="534"/>
        <end position="595"/>
    </location>
</feature>
<dbReference type="InterPro" id="IPR041648">
    <property type="entry name" value="RANK_CRD_2"/>
</dbReference>
<feature type="domain" description="TNFR-Cys" evidence="3">
    <location>
        <begin position="87"/>
        <end position="127"/>
    </location>
</feature>
<evidence type="ECO:0000259" key="3">
    <source>
        <dbReference type="SMART" id="SM00208"/>
    </source>
</evidence>
<feature type="region of interest" description="Disordered" evidence="1">
    <location>
        <begin position="492"/>
        <end position="511"/>
    </location>
</feature>
<dbReference type="PANTHER" id="PTHR47134">
    <property type="entry name" value="TUMOR NECROSIS FACTOR RECEPTOR SUPERFAMILY MEMBER 11A"/>
    <property type="match status" value="1"/>
</dbReference>
<feature type="region of interest" description="Disordered" evidence="1">
    <location>
        <begin position="377"/>
        <end position="465"/>
    </location>
</feature>
<dbReference type="GeneID" id="107124868"/>
<dbReference type="Proteomes" id="UP000694871">
    <property type="component" value="Unplaced"/>
</dbReference>
<reference evidence="5" key="1">
    <citation type="submission" date="2025-08" db="UniProtKB">
        <authorList>
            <consortium name="RefSeq"/>
        </authorList>
    </citation>
    <scope>IDENTIFICATION</scope>
</reference>
<feature type="domain" description="TNFR-Cys" evidence="3">
    <location>
        <begin position="9"/>
        <end position="45"/>
    </location>
</feature>
<keyword evidence="2" id="KW-1133">Transmembrane helix</keyword>
<evidence type="ECO:0000256" key="2">
    <source>
        <dbReference type="SAM" id="Phobius"/>
    </source>
</evidence>
<feature type="transmembrane region" description="Helical" evidence="2">
    <location>
        <begin position="154"/>
        <end position="177"/>
    </location>
</feature>
<keyword evidence="2" id="KW-0812">Transmembrane</keyword>
<dbReference type="RefSeq" id="XP_015283856.1">
    <property type="nucleotide sequence ID" value="XM_015428370.1"/>
</dbReference>
<evidence type="ECO:0000313" key="5">
    <source>
        <dbReference type="RefSeq" id="XP_015283856.1"/>
    </source>
</evidence>
<sequence length="595" mass="64487">FSLQITPPCNNERYYEYMGRCCTKCDPGRALIEVHPGNSTFHRLCACIAGYHWNEDCDCCRRNTKCPLGSGVMYPIQEDKDAVCLPCPTGYFSNVSSSTDECKSWTNCTALGAEEKKDHDYNYPNVPPQAPPRSLGPLQWDWHNPRWTLKTNQLFYMLVAPLLLVALVGIVVLAVYYRNKGKVLTADLQYWVSEICTQIKGAKDPPTDTFLNTNVTSLSGLPLLQGTYLLHHDEYSFSDDLCFPAGHVMFESEAENGHLRQVPTEDEYLDRIPQGQTYFKPLRSQPDSTPPLLFSEPLEVEENVSLSQCFVGTESLVELSDCCCSDVSCGADLSRASSDKGPLPSCYRCSCDDTGHIESRDTGGSLPAPTVTNSCPACGISSRESPRKPGNTADSLKQSGPSPQCTCGLDSSSGNQSAPTSGPSAAGEPSDGTQAKHQNAKRDNAGSNGSAPDPPVASGNVTGNGNSTFISSGQVMNFKGDIIVVYVSQNSQEGSASPGATEGNLGSPVQEENNRCETFAGNVHQYKEKCAEMDSYHSTESEGGAGGVGDYKRTSGPVVQEETQDCPNRKHLGNEASQPVQEEGRPEQFLEKVWH</sequence>
<dbReference type="InterPro" id="IPR001368">
    <property type="entry name" value="TNFR/NGFR_Cys_rich_reg"/>
</dbReference>
<dbReference type="Pfam" id="PF18278">
    <property type="entry name" value="RANK_CRD_2"/>
    <property type="match status" value="1"/>
</dbReference>
<feature type="domain" description="TNFR-Cys" evidence="3">
    <location>
        <begin position="47"/>
        <end position="84"/>
    </location>
</feature>
<dbReference type="PANTHER" id="PTHR47134:SF1">
    <property type="entry name" value="TUMOR NECROSIS FACTOR RECEPTOR SUPERFAMILY MEMBER 11A"/>
    <property type="match status" value="1"/>
</dbReference>